<protein>
    <submittedName>
        <fullName evidence="1">Uncharacterized protein</fullName>
    </submittedName>
</protein>
<gene>
    <name evidence="1" type="ORF">M4438_32720</name>
</gene>
<reference evidence="1 2" key="1">
    <citation type="submission" date="2022-05" db="EMBL/GenBank/DDBJ databases">
        <title>Genome Resource of Streptomyces lavenduligriseus GA1-1, a Strain with Broad-Spectrum Antifungal Activity against Phytopathogenic Fungi.</title>
        <authorList>
            <person name="Qi D."/>
        </authorList>
    </citation>
    <scope>NUCLEOTIDE SEQUENCE [LARGE SCALE GENOMIC DNA]</scope>
    <source>
        <strain evidence="1 2">GA1-1</strain>
    </source>
</reference>
<organism evidence="1 2">
    <name type="scientific">Streptomyces lavenduligriseus</name>
    <dbReference type="NCBI Taxonomy" id="67315"/>
    <lineage>
        <taxon>Bacteria</taxon>
        <taxon>Bacillati</taxon>
        <taxon>Actinomycetota</taxon>
        <taxon>Actinomycetes</taxon>
        <taxon>Kitasatosporales</taxon>
        <taxon>Streptomycetaceae</taxon>
        <taxon>Streptomyces</taxon>
    </lineage>
</organism>
<accession>A0ABT0P4D1</accession>
<dbReference type="Proteomes" id="UP001202052">
    <property type="component" value="Unassembled WGS sequence"/>
</dbReference>
<evidence type="ECO:0000313" key="2">
    <source>
        <dbReference type="Proteomes" id="UP001202052"/>
    </source>
</evidence>
<proteinExistence type="predicted"/>
<dbReference type="EMBL" id="JAMCCK010000058">
    <property type="protein sequence ID" value="MCL3998216.1"/>
    <property type="molecule type" value="Genomic_DNA"/>
</dbReference>
<keyword evidence="2" id="KW-1185">Reference proteome</keyword>
<evidence type="ECO:0000313" key="1">
    <source>
        <dbReference type="EMBL" id="MCL3998216.1"/>
    </source>
</evidence>
<name>A0ABT0P4D1_9ACTN</name>
<sequence length="185" mass="19931">MSSETDTVQVDPQQLPADSFTDSDLVRIALVASAASNAYLLSEYAQMVSEDQAQAGDYVRRVGLLHANDELMERAVVAERVRGTSWEVLAEALRVTPEEAEEKWGGAEARWRRGTPVTSVLRKNPGHFAAVADRYITTDKPSVLAAAERRPLSASLDAAAHLTGRDVAAADRAFAGISACKHCGH</sequence>
<comment type="caution">
    <text evidence="1">The sequence shown here is derived from an EMBL/GenBank/DDBJ whole genome shotgun (WGS) entry which is preliminary data.</text>
</comment>
<dbReference type="RefSeq" id="WP_249492915.1">
    <property type="nucleotide sequence ID" value="NZ_JAMCCK010000058.1"/>
</dbReference>